<evidence type="ECO:0000313" key="1">
    <source>
        <dbReference type="EMBL" id="MCL1630782.1"/>
    </source>
</evidence>
<comment type="caution">
    <text evidence="1">The sequence shown here is derived from an EMBL/GenBank/DDBJ whole genome shotgun (WGS) entry which is preliminary data.</text>
</comment>
<sequence length="148" mass="16503">MPIILKRTVNKVSSVTNHKDLVELAGFQSYKIKEGERYRFIKVNDKKYQIVSIIGPKENKTGLDAMTVQNVDTGEYTVVFQGTQVRGKYGMHDMITDIQLLGSTEPEQVKAARAYFDRMNKKYGVHSVCGNSLGGALANVQENQVCAV</sequence>
<reference evidence="1 2" key="1">
    <citation type="submission" date="2022-05" db="EMBL/GenBank/DDBJ databases">
        <title>Sporolactobacillus sp nov CPB3-1, isolated from tree bark (Mangifera indica L.).</title>
        <authorList>
            <person name="Phuengjayaem S."/>
            <person name="Tanasupawat S."/>
        </authorList>
    </citation>
    <scope>NUCLEOTIDE SEQUENCE [LARGE SCALE GENOMIC DNA]</scope>
    <source>
        <strain evidence="1 2">CPB3-1</strain>
    </source>
</reference>
<dbReference type="InterPro" id="IPR029058">
    <property type="entry name" value="AB_hydrolase_fold"/>
</dbReference>
<organism evidence="1 2">
    <name type="scientific">Sporolactobacillus mangiferae</name>
    <dbReference type="NCBI Taxonomy" id="2940498"/>
    <lineage>
        <taxon>Bacteria</taxon>
        <taxon>Bacillati</taxon>
        <taxon>Bacillota</taxon>
        <taxon>Bacilli</taxon>
        <taxon>Bacillales</taxon>
        <taxon>Sporolactobacillaceae</taxon>
        <taxon>Sporolactobacillus</taxon>
    </lineage>
</organism>
<dbReference type="EMBL" id="JAMAST010000001">
    <property type="protein sequence ID" value="MCL1630782.1"/>
    <property type="molecule type" value="Genomic_DNA"/>
</dbReference>
<proteinExistence type="predicted"/>
<name>A0ABT0M7E2_9BACL</name>
<protein>
    <submittedName>
        <fullName evidence="1">Uncharacterized protein</fullName>
    </submittedName>
</protein>
<dbReference type="RefSeq" id="WP_249096748.1">
    <property type="nucleotide sequence ID" value="NZ_JAMAST010000001.1"/>
</dbReference>
<gene>
    <name evidence="1" type="ORF">M3N64_02280</name>
</gene>
<keyword evidence="2" id="KW-1185">Reference proteome</keyword>
<accession>A0ABT0M7E2</accession>
<evidence type="ECO:0000313" key="2">
    <source>
        <dbReference type="Proteomes" id="UP001203004"/>
    </source>
</evidence>
<dbReference type="SUPFAM" id="SSF53474">
    <property type="entry name" value="alpha/beta-Hydrolases"/>
    <property type="match status" value="1"/>
</dbReference>
<dbReference type="Proteomes" id="UP001203004">
    <property type="component" value="Unassembled WGS sequence"/>
</dbReference>